<dbReference type="PANTHER" id="PTHR45947:SF3">
    <property type="entry name" value="SULFOQUINOVOSYL TRANSFERASE SQD2"/>
    <property type="match status" value="1"/>
</dbReference>
<dbReference type="Proteomes" id="UP000474967">
    <property type="component" value="Unassembled WGS sequence"/>
</dbReference>
<sequence length="386" mass="41722">MTTLRVAIAYDCLYPVNTGGGERVYRRMAELLVERGHKVDYLTRRQWDGAAPDASFRVVPVWSGEIYDDAGGRLTSAAVGFARALSRYLRRHRHDYDLVIVSALPVLNVFGARAALLGSRTHVVTDWLEVWPWRKWREYSGALVGSAAFFLQVTGLRIAGDITVNSSFTRARVRRYRRRSAPVVLGLLDLVGAPGPTPTVPVDGGLALFAGRHIPDKQLASLPAAIAVARRSRDDVHLVVAGAGPETQRLRDAVAASGQEAAIRIVGRVDDDELDRLMASAGVLVNPSRREGFGLVVAEAAARGTPSVVVAGEDNAAAELVHDGVNGFVAESVSADDLGSAILRVLDAGEGLRVSTLGWFERARETQNLARSVDELLARYEASRAR</sequence>
<keyword evidence="2" id="KW-0328">Glycosyltransferase</keyword>
<gene>
    <name evidence="6" type="ORF">G3T36_14245</name>
</gene>
<dbReference type="Pfam" id="PF13579">
    <property type="entry name" value="Glyco_trans_4_4"/>
    <property type="match status" value="1"/>
</dbReference>
<dbReference type="InterPro" id="IPR001296">
    <property type="entry name" value="Glyco_trans_1"/>
</dbReference>
<evidence type="ECO:0000259" key="5">
    <source>
        <dbReference type="Pfam" id="PF13579"/>
    </source>
</evidence>
<evidence type="ECO:0000313" key="7">
    <source>
        <dbReference type="Proteomes" id="UP000474967"/>
    </source>
</evidence>
<name>A0A6L9Y000_9MICO</name>
<dbReference type="InterPro" id="IPR028098">
    <property type="entry name" value="Glyco_trans_4-like_N"/>
</dbReference>
<dbReference type="PANTHER" id="PTHR45947">
    <property type="entry name" value="SULFOQUINOVOSYL TRANSFERASE SQD2"/>
    <property type="match status" value="1"/>
</dbReference>
<evidence type="ECO:0000256" key="1">
    <source>
        <dbReference type="ARBA" id="ARBA00021292"/>
    </source>
</evidence>
<dbReference type="Pfam" id="PF00534">
    <property type="entry name" value="Glycos_transf_1"/>
    <property type="match status" value="1"/>
</dbReference>
<evidence type="ECO:0000259" key="4">
    <source>
        <dbReference type="Pfam" id="PF00534"/>
    </source>
</evidence>
<feature type="domain" description="Glycosyltransferase subfamily 4-like N-terminal" evidence="5">
    <location>
        <begin position="19"/>
        <end position="184"/>
    </location>
</feature>
<keyword evidence="7" id="KW-1185">Reference proteome</keyword>
<dbReference type="GO" id="GO:1901137">
    <property type="term" value="P:carbohydrate derivative biosynthetic process"/>
    <property type="evidence" value="ECO:0007669"/>
    <property type="project" value="UniProtKB-ARBA"/>
</dbReference>
<dbReference type="InterPro" id="IPR050194">
    <property type="entry name" value="Glycosyltransferase_grp1"/>
</dbReference>
<dbReference type="EMBL" id="JAAGWY010000003">
    <property type="protein sequence ID" value="NEN07022.1"/>
    <property type="molecule type" value="Genomic_DNA"/>
</dbReference>
<dbReference type="SUPFAM" id="SSF53756">
    <property type="entry name" value="UDP-Glycosyltransferase/glycogen phosphorylase"/>
    <property type="match status" value="1"/>
</dbReference>
<dbReference type="AlphaFoldDB" id="A0A6L9Y000"/>
<keyword evidence="3 6" id="KW-0808">Transferase</keyword>
<accession>A0A6L9Y000</accession>
<protein>
    <recommendedName>
        <fullName evidence="1">D-inositol 3-phosphate glycosyltransferase</fullName>
    </recommendedName>
</protein>
<dbReference type="RefSeq" id="WP_163290483.1">
    <property type="nucleotide sequence ID" value="NZ_JAAGWY010000003.1"/>
</dbReference>
<feature type="domain" description="Glycosyl transferase family 1" evidence="4">
    <location>
        <begin position="205"/>
        <end position="349"/>
    </location>
</feature>
<reference evidence="6 7" key="1">
    <citation type="journal article" date="2014" name="J. Microbiol.">
        <title>Diaminobutyricibacter tongyongensis gen. nov., sp. nov. and Homoserinibacter gongjuensis gen. nov., sp. nov. belong to the family Microbacteriaceae.</title>
        <authorList>
            <person name="Kim S.J."/>
            <person name="Ahn J.H."/>
            <person name="Weon H.Y."/>
            <person name="Hamada M."/>
            <person name="Suzuki K."/>
            <person name="Kwon S.W."/>
        </authorList>
    </citation>
    <scope>NUCLEOTIDE SEQUENCE [LARGE SCALE GENOMIC DNA]</scope>
    <source>
        <strain evidence="6 7">NBRC 108724</strain>
    </source>
</reference>
<evidence type="ECO:0000313" key="6">
    <source>
        <dbReference type="EMBL" id="NEN07022.1"/>
    </source>
</evidence>
<proteinExistence type="predicted"/>
<evidence type="ECO:0000256" key="3">
    <source>
        <dbReference type="ARBA" id="ARBA00022679"/>
    </source>
</evidence>
<organism evidence="6 7">
    <name type="scientific">Leifsonia tongyongensis</name>
    <dbReference type="NCBI Taxonomy" id="1268043"/>
    <lineage>
        <taxon>Bacteria</taxon>
        <taxon>Bacillati</taxon>
        <taxon>Actinomycetota</taxon>
        <taxon>Actinomycetes</taxon>
        <taxon>Micrococcales</taxon>
        <taxon>Microbacteriaceae</taxon>
        <taxon>Leifsonia</taxon>
    </lineage>
</organism>
<dbReference type="Gene3D" id="3.40.50.2000">
    <property type="entry name" value="Glycogen Phosphorylase B"/>
    <property type="match status" value="2"/>
</dbReference>
<dbReference type="CDD" id="cd03801">
    <property type="entry name" value="GT4_PimA-like"/>
    <property type="match status" value="1"/>
</dbReference>
<comment type="caution">
    <text evidence="6">The sequence shown here is derived from an EMBL/GenBank/DDBJ whole genome shotgun (WGS) entry which is preliminary data.</text>
</comment>
<evidence type="ECO:0000256" key="2">
    <source>
        <dbReference type="ARBA" id="ARBA00022676"/>
    </source>
</evidence>
<dbReference type="GO" id="GO:0016758">
    <property type="term" value="F:hexosyltransferase activity"/>
    <property type="evidence" value="ECO:0007669"/>
    <property type="project" value="TreeGrafter"/>
</dbReference>